<comment type="caution">
    <text evidence="8">The sequence shown here is derived from an EMBL/GenBank/DDBJ whole genome shotgun (WGS) entry which is preliminary data.</text>
</comment>
<sequence>MLSILGITAPIFILIAIGFFSCRSGLVSRDQTAGMGRFVITFALPALVIKALLARPLAQVVDWNYLIGYGLGSLLVFGLGYAFARWVRKDSLSASALVGLGMSVSNSGFVGYPIVAMAIGSPAAVALALGMMVENLLMIPLALTLAELGRQSASGLWPALRGTLASLVRHPILIAITLALLLAVFELRPPAVLMRVIDMLALASAPVALFVIGASLYGMKVSGLGMDVGQMAIGKLIVHPLIILLCFAVIPVSDPVLASAGVLMASAPMMSIYPILGARYGLEGRCAAALVAATIVSFLSISFFVWAMT</sequence>
<keyword evidence="4 7" id="KW-0812">Transmembrane</keyword>
<reference evidence="8 9" key="1">
    <citation type="submission" date="2015-02" db="EMBL/GenBank/DDBJ databases">
        <title>Draft genome sequence of Pseudomonas stutzeri NT0128 isolated from wheat (Triticum turgidum) rhizosphere.</title>
        <authorList>
            <person name="Tovi N."/>
            <person name="Frenk S."/>
            <person name="Hadar Y."/>
            <person name="Minz D."/>
        </authorList>
    </citation>
    <scope>NUCLEOTIDE SEQUENCE [LARGE SCALE GENOMIC DNA]</scope>
    <source>
        <strain evidence="8 9">NT0128</strain>
    </source>
</reference>
<dbReference type="PANTHER" id="PTHR36838:SF3">
    <property type="entry name" value="TRANSPORTER AUXIN EFFLUX CARRIER EC FAMILY"/>
    <property type="match status" value="1"/>
</dbReference>
<dbReference type="PATRIC" id="fig|316.101.peg.3306"/>
<evidence type="ECO:0000256" key="4">
    <source>
        <dbReference type="ARBA" id="ARBA00022692"/>
    </source>
</evidence>
<feature type="transmembrane region" description="Helical" evidence="7">
    <location>
        <begin position="96"/>
        <end position="119"/>
    </location>
</feature>
<dbReference type="RefSeq" id="WP_045163675.1">
    <property type="nucleotide sequence ID" value="NZ_JYHV01000035.1"/>
</dbReference>
<dbReference type="PANTHER" id="PTHR36838">
    <property type="entry name" value="AUXIN EFFLUX CARRIER FAMILY PROTEIN"/>
    <property type="match status" value="1"/>
</dbReference>
<evidence type="ECO:0000313" key="9">
    <source>
        <dbReference type="Proteomes" id="UP000032487"/>
    </source>
</evidence>
<feature type="transmembrane region" description="Helical" evidence="7">
    <location>
        <begin position="63"/>
        <end position="84"/>
    </location>
</feature>
<evidence type="ECO:0000256" key="2">
    <source>
        <dbReference type="ARBA" id="ARBA00022448"/>
    </source>
</evidence>
<dbReference type="EMBL" id="JYHV01000035">
    <property type="protein sequence ID" value="KJH79940.1"/>
    <property type="molecule type" value="Genomic_DNA"/>
</dbReference>
<name>A0A0D9AFX9_STUST</name>
<feature type="transmembrane region" description="Helical" evidence="7">
    <location>
        <begin position="167"/>
        <end position="187"/>
    </location>
</feature>
<dbReference type="GO" id="GO:0055085">
    <property type="term" value="P:transmembrane transport"/>
    <property type="evidence" value="ECO:0007669"/>
    <property type="project" value="InterPro"/>
</dbReference>
<proteinExistence type="predicted"/>
<organism evidence="8 9">
    <name type="scientific">Stutzerimonas stutzeri</name>
    <name type="common">Pseudomonas stutzeri</name>
    <dbReference type="NCBI Taxonomy" id="316"/>
    <lineage>
        <taxon>Bacteria</taxon>
        <taxon>Pseudomonadati</taxon>
        <taxon>Pseudomonadota</taxon>
        <taxon>Gammaproteobacteria</taxon>
        <taxon>Pseudomonadales</taxon>
        <taxon>Pseudomonadaceae</taxon>
        <taxon>Stutzerimonas</taxon>
    </lineage>
</organism>
<feature type="transmembrane region" description="Helical" evidence="7">
    <location>
        <begin position="256"/>
        <end position="276"/>
    </location>
</feature>
<dbReference type="AlphaFoldDB" id="A0A0D9AFX9"/>
<feature type="transmembrane region" description="Helical" evidence="7">
    <location>
        <begin position="231"/>
        <end position="250"/>
    </location>
</feature>
<dbReference type="GO" id="GO:0016020">
    <property type="term" value="C:membrane"/>
    <property type="evidence" value="ECO:0007669"/>
    <property type="project" value="UniProtKB-SubCell"/>
</dbReference>
<evidence type="ECO:0000256" key="5">
    <source>
        <dbReference type="ARBA" id="ARBA00022989"/>
    </source>
</evidence>
<feature type="transmembrane region" description="Helical" evidence="7">
    <location>
        <begin position="6"/>
        <end position="26"/>
    </location>
</feature>
<evidence type="ECO:0000256" key="7">
    <source>
        <dbReference type="SAM" id="Phobius"/>
    </source>
</evidence>
<evidence type="ECO:0000256" key="6">
    <source>
        <dbReference type="ARBA" id="ARBA00023136"/>
    </source>
</evidence>
<keyword evidence="6 7" id="KW-0472">Membrane</keyword>
<dbReference type="OrthoDB" id="9810457at2"/>
<evidence type="ECO:0000313" key="8">
    <source>
        <dbReference type="EMBL" id="KJH79940.1"/>
    </source>
</evidence>
<evidence type="ECO:0000256" key="3">
    <source>
        <dbReference type="ARBA" id="ARBA00022475"/>
    </source>
</evidence>
<feature type="transmembrane region" description="Helical" evidence="7">
    <location>
        <begin position="125"/>
        <end position="146"/>
    </location>
</feature>
<feature type="transmembrane region" description="Helical" evidence="7">
    <location>
        <begin position="199"/>
        <end position="219"/>
    </location>
</feature>
<feature type="transmembrane region" description="Helical" evidence="7">
    <location>
        <begin position="288"/>
        <end position="308"/>
    </location>
</feature>
<accession>A0A0D9AFX9</accession>
<dbReference type="Proteomes" id="UP000032487">
    <property type="component" value="Unassembled WGS sequence"/>
</dbReference>
<comment type="subcellular location">
    <subcellularLocation>
        <location evidence="1">Membrane</location>
        <topology evidence="1">Multi-pass membrane protein</topology>
    </subcellularLocation>
</comment>
<protein>
    <submittedName>
        <fullName evidence="8">Permease</fullName>
    </submittedName>
</protein>
<keyword evidence="2" id="KW-0813">Transport</keyword>
<keyword evidence="3" id="KW-1003">Cell membrane</keyword>
<gene>
    <name evidence="8" type="ORF">UF78_18425</name>
</gene>
<feature type="transmembrane region" description="Helical" evidence="7">
    <location>
        <begin position="38"/>
        <end position="57"/>
    </location>
</feature>
<dbReference type="Pfam" id="PF03547">
    <property type="entry name" value="Mem_trans"/>
    <property type="match status" value="1"/>
</dbReference>
<keyword evidence="5 7" id="KW-1133">Transmembrane helix</keyword>
<evidence type="ECO:0000256" key="1">
    <source>
        <dbReference type="ARBA" id="ARBA00004141"/>
    </source>
</evidence>
<dbReference type="InterPro" id="IPR004776">
    <property type="entry name" value="Mem_transp_PIN-like"/>
</dbReference>